<dbReference type="InterPro" id="IPR002110">
    <property type="entry name" value="Ankyrin_rpt"/>
</dbReference>
<dbReference type="Gene3D" id="1.25.40.20">
    <property type="entry name" value="Ankyrin repeat-containing domain"/>
    <property type="match status" value="1"/>
</dbReference>
<keyword evidence="4" id="KW-1185">Reference proteome</keyword>
<accession>A0ABN9R377</accession>
<sequence length="156" mass="17028">VELSTICTWGKCHGRLDRVLKKSPDVNFKGDDGRTPLHHAAAAGSAGFCRKLLEAKADPNVPATAALQTPLDQVIAHIEYHEDYDKRMNSFEQVNRLDDFSLAVRPDLAPFREVRQVLEEAGAVRCGAYSEEPTIQPSGSIRGGPASALRAYEPGE</sequence>
<feature type="non-terminal residue" evidence="3">
    <location>
        <position position="1"/>
    </location>
</feature>
<keyword evidence="1" id="KW-0040">ANK repeat</keyword>
<dbReference type="PROSITE" id="PS50297">
    <property type="entry name" value="ANK_REP_REGION"/>
    <property type="match status" value="1"/>
</dbReference>
<feature type="non-terminal residue" evidence="3">
    <location>
        <position position="156"/>
    </location>
</feature>
<feature type="region of interest" description="Disordered" evidence="2">
    <location>
        <begin position="132"/>
        <end position="156"/>
    </location>
</feature>
<name>A0ABN9R377_9DINO</name>
<evidence type="ECO:0000313" key="4">
    <source>
        <dbReference type="Proteomes" id="UP001189429"/>
    </source>
</evidence>
<dbReference type="InterPro" id="IPR036770">
    <property type="entry name" value="Ankyrin_rpt-contain_sf"/>
</dbReference>
<comment type="caution">
    <text evidence="3">The sequence shown here is derived from an EMBL/GenBank/DDBJ whole genome shotgun (WGS) entry which is preliminary data.</text>
</comment>
<organism evidence="3 4">
    <name type="scientific">Prorocentrum cordatum</name>
    <dbReference type="NCBI Taxonomy" id="2364126"/>
    <lineage>
        <taxon>Eukaryota</taxon>
        <taxon>Sar</taxon>
        <taxon>Alveolata</taxon>
        <taxon>Dinophyceae</taxon>
        <taxon>Prorocentrales</taxon>
        <taxon>Prorocentraceae</taxon>
        <taxon>Prorocentrum</taxon>
    </lineage>
</organism>
<evidence type="ECO:0000256" key="2">
    <source>
        <dbReference type="SAM" id="MobiDB-lite"/>
    </source>
</evidence>
<dbReference type="Pfam" id="PF00023">
    <property type="entry name" value="Ank"/>
    <property type="match status" value="1"/>
</dbReference>
<feature type="repeat" description="ANK" evidence="1">
    <location>
        <begin position="32"/>
        <end position="64"/>
    </location>
</feature>
<dbReference type="Proteomes" id="UP001189429">
    <property type="component" value="Unassembled WGS sequence"/>
</dbReference>
<evidence type="ECO:0000313" key="3">
    <source>
        <dbReference type="EMBL" id="CAK0812177.1"/>
    </source>
</evidence>
<dbReference type="EMBL" id="CAUYUJ010005074">
    <property type="protein sequence ID" value="CAK0812177.1"/>
    <property type="molecule type" value="Genomic_DNA"/>
</dbReference>
<proteinExistence type="predicted"/>
<protein>
    <submittedName>
        <fullName evidence="3">Uncharacterized protein</fullName>
    </submittedName>
</protein>
<dbReference type="SUPFAM" id="SSF48403">
    <property type="entry name" value="Ankyrin repeat"/>
    <property type="match status" value="1"/>
</dbReference>
<gene>
    <name evidence="3" type="ORF">PCOR1329_LOCUS16523</name>
</gene>
<dbReference type="SMART" id="SM00248">
    <property type="entry name" value="ANK"/>
    <property type="match status" value="1"/>
</dbReference>
<dbReference type="PROSITE" id="PS50088">
    <property type="entry name" value="ANK_REPEAT"/>
    <property type="match status" value="1"/>
</dbReference>
<reference evidence="3" key="1">
    <citation type="submission" date="2023-10" db="EMBL/GenBank/DDBJ databases">
        <authorList>
            <person name="Chen Y."/>
            <person name="Shah S."/>
            <person name="Dougan E. K."/>
            <person name="Thang M."/>
            <person name="Chan C."/>
        </authorList>
    </citation>
    <scope>NUCLEOTIDE SEQUENCE [LARGE SCALE GENOMIC DNA]</scope>
</reference>
<evidence type="ECO:0000256" key="1">
    <source>
        <dbReference type="PROSITE-ProRule" id="PRU00023"/>
    </source>
</evidence>